<dbReference type="Pfam" id="PF09179">
    <property type="entry name" value="TilS"/>
    <property type="match status" value="1"/>
</dbReference>
<feature type="binding site" evidence="8">
    <location>
        <begin position="27"/>
        <end position="32"/>
    </location>
    <ligand>
        <name>ATP</name>
        <dbReference type="ChEBI" id="CHEBI:30616"/>
    </ligand>
</feature>
<dbReference type="Pfam" id="PF01171">
    <property type="entry name" value="ATP_bind_3"/>
    <property type="match status" value="1"/>
</dbReference>
<gene>
    <name evidence="8 10" type="primary">tilS</name>
    <name evidence="10" type="ORF">GRB80_13355</name>
</gene>
<evidence type="ECO:0000256" key="3">
    <source>
        <dbReference type="ARBA" id="ARBA00022598"/>
    </source>
</evidence>
<proteinExistence type="inferred from homology"/>
<dbReference type="PANTHER" id="PTHR43033">
    <property type="entry name" value="TRNA(ILE)-LYSIDINE SYNTHASE-RELATED"/>
    <property type="match status" value="1"/>
</dbReference>
<evidence type="ECO:0000256" key="8">
    <source>
        <dbReference type="HAMAP-Rule" id="MF_01161"/>
    </source>
</evidence>
<dbReference type="Proteomes" id="UP000448235">
    <property type="component" value="Unassembled WGS sequence"/>
</dbReference>
<comment type="subcellular location">
    <subcellularLocation>
        <location evidence="1 8">Cytoplasm</location>
    </subcellularLocation>
</comment>
<dbReference type="RefSeq" id="WP_161423886.1">
    <property type="nucleotide sequence ID" value="NZ_JARWMY010000001.1"/>
</dbReference>
<evidence type="ECO:0000259" key="9">
    <source>
        <dbReference type="SMART" id="SM00977"/>
    </source>
</evidence>
<dbReference type="InterPro" id="IPR012796">
    <property type="entry name" value="Lysidine-tRNA-synth_C"/>
</dbReference>
<dbReference type="SUPFAM" id="SSF56037">
    <property type="entry name" value="PheT/TilS domain"/>
    <property type="match status" value="1"/>
</dbReference>
<evidence type="ECO:0000256" key="1">
    <source>
        <dbReference type="ARBA" id="ARBA00004496"/>
    </source>
</evidence>
<name>A0A7X4W2G4_9GAMM</name>
<dbReference type="Pfam" id="PF11734">
    <property type="entry name" value="TilS_C"/>
    <property type="match status" value="1"/>
</dbReference>
<evidence type="ECO:0000256" key="5">
    <source>
        <dbReference type="ARBA" id="ARBA00022741"/>
    </source>
</evidence>
<sequence length="427" mass="46562">MGLPLQAVIDNALAQTAPGRCVWVALSGGLDSSLLLTLAADACRRHPRPLRAIHVHHGLQAAADDFETHCRVLCERLEVPLSVARVDVDLATGQGLEGAAREARYAAFDRHVAPGESLMLAQHRDDQAETLLLAALRGSGVRGLAGMPAERDWQGRRLLRPLLEISRARLEAEATRSGLAWTEDPSNAASDQDRNYLRHAILPRLAERWPQATRSLGRSAALCGEADGLLGELAELDLVSLSGDPGCLPLDALTRLSLPRRRLLVRHCCGRLGLVLPPARRLESLLAQLHARRDAETRITWPGGEARIWRGHLYLMASMPPLSALWQVEWDGASPLVTPYGHCEVALAGPEGGGQPLRAMPRRGGERLRLAGRGRRDLKRLLQELEVPPWERERLVVILAGETPVAVLVPDTGRWLALAEGWQAAAP</sequence>
<dbReference type="NCBIfam" id="TIGR02433">
    <property type="entry name" value="lysidine_TilS_C"/>
    <property type="match status" value="1"/>
</dbReference>
<dbReference type="GO" id="GO:0005737">
    <property type="term" value="C:cytoplasm"/>
    <property type="evidence" value="ECO:0007669"/>
    <property type="project" value="UniProtKB-SubCell"/>
</dbReference>
<dbReference type="SUPFAM" id="SSF82829">
    <property type="entry name" value="MesJ substrate recognition domain-like"/>
    <property type="match status" value="1"/>
</dbReference>
<comment type="domain">
    <text evidence="8">The N-terminal region contains the highly conserved SGGXDS motif, predicted to be a P-loop motif involved in ATP binding.</text>
</comment>
<evidence type="ECO:0000256" key="4">
    <source>
        <dbReference type="ARBA" id="ARBA00022694"/>
    </source>
</evidence>
<dbReference type="GO" id="GO:0005524">
    <property type="term" value="F:ATP binding"/>
    <property type="evidence" value="ECO:0007669"/>
    <property type="project" value="UniProtKB-UniRule"/>
</dbReference>
<dbReference type="InterPro" id="IPR012795">
    <property type="entry name" value="tRNA_Ile_lys_synt_N"/>
</dbReference>
<reference evidence="10 11" key="1">
    <citation type="submission" date="2019-12" db="EMBL/GenBank/DDBJ databases">
        <title>Draft genome sequencing of Halomonas icarensis D1-1.</title>
        <authorList>
            <person name="Pandiyan K."/>
            <person name="Kushwaha P."/>
            <person name="Gowdham M."/>
            <person name="Chakdar H."/>
            <person name="Singh A."/>
            <person name="Kumar M."/>
            <person name="Saxena A.K."/>
        </authorList>
    </citation>
    <scope>NUCLEOTIDE SEQUENCE [LARGE SCALE GENOMIC DNA]</scope>
    <source>
        <strain evidence="10 11">D1-1</strain>
    </source>
</reference>
<dbReference type="InterPro" id="IPR012094">
    <property type="entry name" value="tRNA_Ile_lys_synt"/>
</dbReference>
<dbReference type="Gene3D" id="1.20.59.20">
    <property type="match status" value="1"/>
</dbReference>
<organism evidence="10 11">
    <name type="scientific">Halomonas icarae</name>
    <dbReference type="NCBI Taxonomy" id="2691040"/>
    <lineage>
        <taxon>Bacteria</taxon>
        <taxon>Pseudomonadati</taxon>
        <taxon>Pseudomonadota</taxon>
        <taxon>Gammaproteobacteria</taxon>
        <taxon>Oceanospirillales</taxon>
        <taxon>Halomonadaceae</taxon>
        <taxon>Halomonas</taxon>
    </lineage>
</organism>
<feature type="domain" description="Lysidine-tRNA(Ile) synthetase C-terminal" evidence="9">
    <location>
        <begin position="357"/>
        <end position="418"/>
    </location>
</feature>
<dbReference type="NCBIfam" id="TIGR02432">
    <property type="entry name" value="lysidine_TilS_N"/>
    <property type="match status" value="1"/>
</dbReference>
<keyword evidence="6 8" id="KW-0067">ATP-binding</keyword>
<dbReference type="EMBL" id="WUTS01000001">
    <property type="protein sequence ID" value="NAW13828.1"/>
    <property type="molecule type" value="Genomic_DNA"/>
</dbReference>
<comment type="catalytic activity">
    <reaction evidence="7 8">
        <text>cytidine(34) in tRNA(Ile2) + L-lysine + ATP = lysidine(34) in tRNA(Ile2) + AMP + diphosphate + H(+)</text>
        <dbReference type="Rhea" id="RHEA:43744"/>
        <dbReference type="Rhea" id="RHEA-COMP:10625"/>
        <dbReference type="Rhea" id="RHEA-COMP:10670"/>
        <dbReference type="ChEBI" id="CHEBI:15378"/>
        <dbReference type="ChEBI" id="CHEBI:30616"/>
        <dbReference type="ChEBI" id="CHEBI:32551"/>
        <dbReference type="ChEBI" id="CHEBI:33019"/>
        <dbReference type="ChEBI" id="CHEBI:82748"/>
        <dbReference type="ChEBI" id="CHEBI:83665"/>
        <dbReference type="ChEBI" id="CHEBI:456215"/>
        <dbReference type="EC" id="6.3.4.19"/>
    </reaction>
</comment>
<dbReference type="InterPro" id="IPR014729">
    <property type="entry name" value="Rossmann-like_a/b/a_fold"/>
</dbReference>
<comment type="caution">
    <text evidence="10">The sequence shown here is derived from an EMBL/GenBank/DDBJ whole genome shotgun (WGS) entry which is preliminary data.</text>
</comment>
<dbReference type="CDD" id="cd01992">
    <property type="entry name" value="TilS_N"/>
    <property type="match status" value="1"/>
</dbReference>
<dbReference type="HAMAP" id="MF_01161">
    <property type="entry name" value="tRNA_Ile_lys_synt"/>
    <property type="match status" value="1"/>
</dbReference>
<evidence type="ECO:0000313" key="11">
    <source>
        <dbReference type="Proteomes" id="UP000448235"/>
    </source>
</evidence>
<dbReference type="SUPFAM" id="SSF52402">
    <property type="entry name" value="Adenine nucleotide alpha hydrolases-like"/>
    <property type="match status" value="1"/>
</dbReference>
<keyword evidence="2 8" id="KW-0963">Cytoplasm</keyword>
<dbReference type="PANTHER" id="PTHR43033:SF1">
    <property type="entry name" value="TRNA(ILE)-LYSIDINE SYNTHASE-RELATED"/>
    <property type="match status" value="1"/>
</dbReference>
<dbReference type="EC" id="6.3.4.19" evidence="8"/>
<keyword evidence="11" id="KW-1185">Reference proteome</keyword>
<keyword evidence="4 8" id="KW-0819">tRNA processing</keyword>
<comment type="similarity">
    <text evidence="8">Belongs to the tRNA(Ile)-lysidine synthase family.</text>
</comment>
<dbReference type="GO" id="GO:0032267">
    <property type="term" value="F:tRNA(Ile)-lysidine synthase activity"/>
    <property type="evidence" value="ECO:0007669"/>
    <property type="project" value="UniProtKB-EC"/>
</dbReference>
<protein>
    <recommendedName>
        <fullName evidence="8">tRNA(Ile)-lysidine synthase</fullName>
        <ecNumber evidence="8">6.3.4.19</ecNumber>
    </recommendedName>
    <alternativeName>
        <fullName evidence="8">tRNA(Ile)-2-lysyl-cytidine synthase</fullName>
    </alternativeName>
    <alternativeName>
        <fullName evidence="8">tRNA(Ile)-lysidine synthetase</fullName>
    </alternativeName>
</protein>
<accession>A0A7X4W2G4</accession>
<evidence type="ECO:0000313" key="10">
    <source>
        <dbReference type="EMBL" id="NAW13828.1"/>
    </source>
</evidence>
<evidence type="ECO:0000256" key="6">
    <source>
        <dbReference type="ARBA" id="ARBA00022840"/>
    </source>
</evidence>
<keyword evidence="5 8" id="KW-0547">Nucleotide-binding</keyword>
<evidence type="ECO:0000256" key="2">
    <source>
        <dbReference type="ARBA" id="ARBA00022490"/>
    </source>
</evidence>
<dbReference type="Gene3D" id="3.40.50.620">
    <property type="entry name" value="HUPs"/>
    <property type="match status" value="1"/>
</dbReference>
<keyword evidence="3 8" id="KW-0436">Ligase</keyword>
<evidence type="ECO:0000256" key="7">
    <source>
        <dbReference type="ARBA" id="ARBA00048539"/>
    </source>
</evidence>
<dbReference type="AlphaFoldDB" id="A0A7X4W2G4"/>
<dbReference type="GO" id="GO:0006400">
    <property type="term" value="P:tRNA modification"/>
    <property type="evidence" value="ECO:0007669"/>
    <property type="project" value="UniProtKB-UniRule"/>
</dbReference>
<comment type="function">
    <text evidence="8">Ligates lysine onto the cytidine present at position 34 of the AUA codon-specific tRNA(Ile) that contains the anticodon CAU, in an ATP-dependent manner. Cytidine is converted to lysidine, thus changing the amino acid specificity of the tRNA from methionine to isoleucine.</text>
</comment>
<dbReference type="InterPro" id="IPR015262">
    <property type="entry name" value="tRNA_Ile_lys_synt_subst-bd"/>
</dbReference>
<dbReference type="SMART" id="SM00977">
    <property type="entry name" value="TilS_C"/>
    <property type="match status" value="1"/>
</dbReference>
<dbReference type="InterPro" id="IPR011063">
    <property type="entry name" value="TilS/TtcA_N"/>
</dbReference>